<organism evidence="5">
    <name type="scientific">Cladocopium goreaui</name>
    <dbReference type="NCBI Taxonomy" id="2562237"/>
    <lineage>
        <taxon>Eukaryota</taxon>
        <taxon>Sar</taxon>
        <taxon>Alveolata</taxon>
        <taxon>Dinophyceae</taxon>
        <taxon>Suessiales</taxon>
        <taxon>Symbiodiniaceae</taxon>
        <taxon>Cladocopium</taxon>
    </lineage>
</organism>
<dbReference type="InterPro" id="IPR009091">
    <property type="entry name" value="RCC1/BLIP-II"/>
</dbReference>
<keyword evidence="7" id="KW-1185">Reference proteome</keyword>
<accession>A0A9P1CA62</accession>
<evidence type="ECO:0000256" key="3">
    <source>
        <dbReference type="PROSITE-ProRule" id="PRU00235"/>
    </source>
</evidence>
<dbReference type="SUPFAM" id="SSF50985">
    <property type="entry name" value="RCC1/BLIP-II"/>
    <property type="match status" value="1"/>
</dbReference>
<dbReference type="OrthoDB" id="10256179at2759"/>
<dbReference type="EMBL" id="CAMXCT020001121">
    <property type="protein sequence ID" value="CAL1140338.1"/>
    <property type="molecule type" value="Genomic_DNA"/>
</dbReference>
<evidence type="ECO:0000313" key="6">
    <source>
        <dbReference type="EMBL" id="CAL4774275.1"/>
    </source>
</evidence>
<name>A0A9P1CA62_9DINO</name>
<dbReference type="InterPro" id="IPR000408">
    <property type="entry name" value="Reg_chr_condens"/>
</dbReference>
<dbReference type="PROSITE" id="PS50012">
    <property type="entry name" value="RCC1_3"/>
    <property type="match status" value="4"/>
</dbReference>
<reference evidence="6 7" key="2">
    <citation type="submission" date="2024-05" db="EMBL/GenBank/DDBJ databases">
        <authorList>
            <person name="Chen Y."/>
            <person name="Shah S."/>
            <person name="Dougan E. K."/>
            <person name="Thang M."/>
            <person name="Chan C."/>
        </authorList>
    </citation>
    <scope>NUCLEOTIDE SEQUENCE [LARGE SCALE GENOMIC DNA]</scope>
</reference>
<feature type="repeat" description="RCC1" evidence="3">
    <location>
        <begin position="360"/>
        <end position="425"/>
    </location>
</feature>
<keyword evidence="6" id="KW-0808">Transferase</keyword>
<keyword evidence="2" id="KW-0677">Repeat</keyword>
<dbReference type="AlphaFoldDB" id="A0A9P1CA62"/>
<dbReference type="PANTHER" id="PTHR45982:SF1">
    <property type="entry name" value="REGULATOR OF CHROMOSOME CONDENSATION"/>
    <property type="match status" value="1"/>
</dbReference>
<protein>
    <submittedName>
        <fullName evidence="6">E3 ubiquitin-protein ligase HERC2 (HECT domai n and RCC1-like domain-containing protein 2) (HECT-type E3 ubiquitin transferase HERC2)</fullName>
    </submittedName>
</protein>
<reference evidence="5" key="1">
    <citation type="submission" date="2022-10" db="EMBL/GenBank/DDBJ databases">
        <authorList>
            <person name="Chen Y."/>
            <person name="Dougan E. K."/>
            <person name="Chan C."/>
            <person name="Rhodes N."/>
            <person name="Thang M."/>
        </authorList>
    </citation>
    <scope>NUCLEOTIDE SEQUENCE</scope>
</reference>
<dbReference type="Proteomes" id="UP001152797">
    <property type="component" value="Unassembled WGS sequence"/>
</dbReference>
<feature type="repeat" description="RCC1" evidence="3">
    <location>
        <begin position="72"/>
        <end position="128"/>
    </location>
</feature>
<evidence type="ECO:0000313" key="5">
    <source>
        <dbReference type="EMBL" id="CAI3986963.1"/>
    </source>
</evidence>
<dbReference type="PROSITE" id="PS00626">
    <property type="entry name" value="RCC1_2"/>
    <property type="match status" value="1"/>
</dbReference>
<evidence type="ECO:0000313" key="7">
    <source>
        <dbReference type="Proteomes" id="UP001152797"/>
    </source>
</evidence>
<evidence type="ECO:0000259" key="4">
    <source>
        <dbReference type="Pfam" id="PF25390"/>
    </source>
</evidence>
<dbReference type="GO" id="GO:0016740">
    <property type="term" value="F:transferase activity"/>
    <property type="evidence" value="ECO:0007669"/>
    <property type="project" value="UniProtKB-KW"/>
</dbReference>
<feature type="repeat" description="RCC1" evidence="3">
    <location>
        <begin position="129"/>
        <end position="187"/>
    </location>
</feature>
<comment type="caution">
    <text evidence="5">The sequence shown here is derived from an EMBL/GenBank/DDBJ whole genome shotgun (WGS) entry which is preliminary data.</text>
</comment>
<dbReference type="Pfam" id="PF25390">
    <property type="entry name" value="WD40_RLD"/>
    <property type="match status" value="1"/>
</dbReference>
<feature type="repeat" description="RCC1" evidence="3">
    <location>
        <begin position="254"/>
        <end position="313"/>
    </location>
</feature>
<dbReference type="PANTHER" id="PTHR45982">
    <property type="entry name" value="REGULATOR OF CHROMOSOME CONDENSATION"/>
    <property type="match status" value="1"/>
</dbReference>
<dbReference type="PRINTS" id="PR00633">
    <property type="entry name" value="RCCNDNSATION"/>
</dbReference>
<feature type="domain" description="RCC1-like" evidence="4">
    <location>
        <begin position="43"/>
        <end position="322"/>
    </location>
</feature>
<evidence type="ECO:0000256" key="1">
    <source>
        <dbReference type="ARBA" id="ARBA00022658"/>
    </source>
</evidence>
<gene>
    <name evidence="5" type="ORF">C1SCF055_LOCUS14274</name>
</gene>
<dbReference type="InterPro" id="IPR051553">
    <property type="entry name" value="Ran_GTPase-activating"/>
</dbReference>
<sequence>MFSVFARRCRSTTPRPCRFSRRRFSAQRALWRWGATDAEVPEVSRTPQVVPEGVNASAIACGPTHSAFVVDGQLYSYGSNRHSKLGRADSDGSERSPQPVLVEASDGHRPAVASIALGGNHSAAITEGGVLWTWGYGGSLWHGAGGCGQGRRGEVSRPEMVMPFVSQGIEVSQVACGDLHTLVLDRQGRVHSTGQGIHGVLGRGGLASTGEELDFQEVVYFRKTTDSIMAPGLEPQIIKLDAGREFSAAMSSHGELWVWGRNDYGQLGMGFEVMKDRDFCMKYPFLMRQLPMEGHVFRDFACGDRHMVAVTTAGAIYEWGDRRNFEPTAITLPSRYQEGLKGVWKVAAGEGYSFALTLSGELYSWGRPLSGCLALPSDADADSRDARDPLVPRPQRVPFEVFGGGDVRVLDIAASKQRCLAITESG</sequence>
<keyword evidence="1" id="KW-0344">Guanine-nucleotide releasing factor</keyword>
<evidence type="ECO:0000256" key="2">
    <source>
        <dbReference type="ARBA" id="ARBA00022737"/>
    </source>
</evidence>
<proteinExistence type="predicted"/>
<dbReference type="Gene3D" id="2.130.10.30">
    <property type="entry name" value="Regulator of chromosome condensation 1/beta-lactamase-inhibitor protein II"/>
    <property type="match status" value="2"/>
</dbReference>
<dbReference type="EMBL" id="CAMXCT030001121">
    <property type="protein sequence ID" value="CAL4774275.1"/>
    <property type="molecule type" value="Genomic_DNA"/>
</dbReference>
<dbReference type="EMBL" id="CAMXCT010001121">
    <property type="protein sequence ID" value="CAI3986963.1"/>
    <property type="molecule type" value="Genomic_DNA"/>
</dbReference>
<dbReference type="InterPro" id="IPR058923">
    <property type="entry name" value="RCC1-like_dom"/>
</dbReference>